<dbReference type="Proteomes" id="UP001330812">
    <property type="component" value="Chromosome"/>
</dbReference>
<sequence>MDVSYFGAHGHVPPRVARPRLTGPSGSALNMQVRATARRHRRAVEAEGKDSPKARR</sequence>
<accession>A0ABZ1IF93</accession>
<evidence type="ECO:0000313" key="3">
    <source>
        <dbReference type="Proteomes" id="UP001330812"/>
    </source>
</evidence>
<feature type="region of interest" description="Disordered" evidence="1">
    <location>
        <begin position="1"/>
        <end position="56"/>
    </location>
</feature>
<proteinExistence type="predicted"/>
<gene>
    <name evidence="2" type="ORF">VSH64_09450</name>
</gene>
<dbReference type="RefSeq" id="WP_326835136.1">
    <property type="nucleotide sequence ID" value="NZ_CP142149.1"/>
</dbReference>
<evidence type="ECO:0000313" key="2">
    <source>
        <dbReference type="EMBL" id="WSE32328.1"/>
    </source>
</evidence>
<reference evidence="2 3" key="1">
    <citation type="journal article" date="2015" name="Int. J. Syst. Evol. Microbiol.">
        <title>Amycolatopsis rhabdoformis sp. nov., an actinomycete isolated from a tropical forest soil.</title>
        <authorList>
            <person name="Souza W.R."/>
            <person name="Silva R.E."/>
            <person name="Goodfellow M."/>
            <person name="Busarakam K."/>
            <person name="Figueiro F.S."/>
            <person name="Ferreira D."/>
            <person name="Rodrigues-Filho E."/>
            <person name="Moraes L.A.B."/>
            <person name="Zucchi T.D."/>
        </authorList>
    </citation>
    <scope>NUCLEOTIDE SEQUENCE [LARGE SCALE GENOMIC DNA]</scope>
    <source>
        <strain evidence="2 3">NCIMB 14900</strain>
    </source>
</reference>
<name>A0ABZ1IF93_9PSEU</name>
<evidence type="ECO:0000256" key="1">
    <source>
        <dbReference type="SAM" id="MobiDB-lite"/>
    </source>
</evidence>
<feature type="compositionally biased region" description="Basic and acidic residues" evidence="1">
    <location>
        <begin position="43"/>
        <end position="56"/>
    </location>
</feature>
<dbReference type="EMBL" id="CP142149">
    <property type="protein sequence ID" value="WSE32328.1"/>
    <property type="molecule type" value="Genomic_DNA"/>
</dbReference>
<keyword evidence="3" id="KW-1185">Reference proteome</keyword>
<protein>
    <submittedName>
        <fullName evidence="2">Uncharacterized protein</fullName>
    </submittedName>
</protein>
<organism evidence="2 3">
    <name type="scientific">Amycolatopsis rhabdoformis</name>
    <dbReference type="NCBI Taxonomy" id="1448059"/>
    <lineage>
        <taxon>Bacteria</taxon>
        <taxon>Bacillati</taxon>
        <taxon>Actinomycetota</taxon>
        <taxon>Actinomycetes</taxon>
        <taxon>Pseudonocardiales</taxon>
        <taxon>Pseudonocardiaceae</taxon>
        <taxon>Amycolatopsis</taxon>
    </lineage>
</organism>